<feature type="transmembrane region" description="Helical" evidence="1">
    <location>
        <begin position="13"/>
        <end position="34"/>
    </location>
</feature>
<sequence length="67" mass="7471">MMVVGPAWIKSDWFLLIFLIGSIMILSGTIGGIVGSQVVSTKSIDKQYVWLAKVNPEYLEMLPAWLD</sequence>
<dbReference type="AlphaFoldDB" id="L0DN51"/>
<keyword evidence="1" id="KW-0812">Transmembrane</keyword>
<dbReference type="Proteomes" id="UP000010798">
    <property type="component" value="Chromosome"/>
</dbReference>
<keyword evidence="1" id="KW-0472">Membrane</keyword>
<name>L0DN51_SINAD</name>
<gene>
    <name evidence="2" type="ordered locus">Sinac_6169</name>
</gene>
<dbReference type="KEGG" id="saci:Sinac_6169"/>
<evidence type="ECO:0000313" key="3">
    <source>
        <dbReference type="Proteomes" id="UP000010798"/>
    </source>
</evidence>
<evidence type="ECO:0000256" key="1">
    <source>
        <dbReference type="SAM" id="Phobius"/>
    </source>
</evidence>
<accession>L0DN51</accession>
<keyword evidence="3" id="KW-1185">Reference proteome</keyword>
<dbReference type="EMBL" id="CP003364">
    <property type="protein sequence ID" value="AGA30268.1"/>
    <property type="molecule type" value="Genomic_DNA"/>
</dbReference>
<proteinExistence type="predicted"/>
<evidence type="ECO:0000313" key="2">
    <source>
        <dbReference type="EMBL" id="AGA30268.1"/>
    </source>
</evidence>
<reference evidence="2 3" key="1">
    <citation type="submission" date="2012-02" db="EMBL/GenBank/DDBJ databases">
        <title>Complete sequence of chromosome of Singulisphaera acidiphila DSM 18658.</title>
        <authorList>
            <consortium name="US DOE Joint Genome Institute (JGI-PGF)"/>
            <person name="Lucas S."/>
            <person name="Copeland A."/>
            <person name="Lapidus A."/>
            <person name="Glavina del Rio T."/>
            <person name="Dalin E."/>
            <person name="Tice H."/>
            <person name="Bruce D."/>
            <person name="Goodwin L."/>
            <person name="Pitluck S."/>
            <person name="Peters L."/>
            <person name="Ovchinnikova G."/>
            <person name="Chertkov O."/>
            <person name="Kyrpides N."/>
            <person name="Mavromatis K."/>
            <person name="Ivanova N."/>
            <person name="Brettin T."/>
            <person name="Detter J.C."/>
            <person name="Han C."/>
            <person name="Larimer F."/>
            <person name="Land M."/>
            <person name="Hauser L."/>
            <person name="Markowitz V."/>
            <person name="Cheng J.-F."/>
            <person name="Hugenholtz P."/>
            <person name="Woyke T."/>
            <person name="Wu D."/>
            <person name="Tindall B."/>
            <person name="Pomrenke H."/>
            <person name="Brambilla E."/>
            <person name="Klenk H.-P."/>
            <person name="Eisen J.A."/>
        </authorList>
    </citation>
    <scope>NUCLEOTIDE SEQUENCE [LARGE SCALE GENOMIC DNA]</scope>
    <source>
        <strain evidence="3">ATCC BAA-1392 / DSM 18658 / VKM B-2454 / MOB10</strain>
    </source>
</reference>
<dbReference type="HOGENOM" id="CLU_2810117_0_0_0"/>
<protein>
    <submittedName>
        <fullName evidence="2">Uncharacterized protein</fullName>
    </submittedName>
</protein>
<keyword evidence="1" id="KW-1133">Transmembrane helix</keyword>
<organism evidence="2 3">
    <name type="scientific">Singulisphaera acidiphila (strain ATCC BAA-1392 / DSM 18658 / VKM B-2454 / MOB10)</name>
    <dbReference type="NCBI Taxonomy" id="886293"/>
    <lineage>
        <taxon>Bacteria</taxon>
        <taxon>Pseudomonadati</taxon>
        <taxon>Planctomycetota</taxon>
        <taxon>Planctomycetia</taxon>
        <taxon>Isosphaerales</taxon>
        <taxon>Isosphaeraceae</taxon>
        <taxon>Singulisphaera</taxon>
    </lineage>
</organism>
<dbReference type="OrthoDB" id="9966267at2"/>